<accession>A0ABD5MB69</accession>
<dbReference type="InterPro" id="IPR045490">
    <property type="entry name" value="DUF6432"/>
</dbReference>
<proteinExistence type="predicted"/>
<name>A0ABD5MB69_9EURY</name>
<evidence type="ECO:0000313" key="1">
    <source>
        <dbReference type="EMBL" id="MFA1609485.1"/>
    </source>
</evidence>
<dbReference type="EMBL" id="JBGNYA010000001">
    <property type="protein sequence ID" value="MFA1609485.1"/>
    <property type="molecule type" value="Genomic_DNA"/>
</dbReference>
<keyword evidence="2" id="KW-1185">Reference proteome</keyword>
<gene>
    <name evidence="1" type="ORF">OS889_00505</name>
</gene>
<comment type="caution">
    <text evidence="1">The sequence shown here is derived from an EMBL/GenBank/DDBJ whole genome shotgun (WGS) entry which is preliminary data.</text>
</comment>
<reference evidence="1 2" key="1">
    <citation type="submission" date="2024-08" db="EMBL/GenBank/DDBJ databases">
        <title>Halobellus sp. MBLA0158 whole genome sequence.</title>
        <authorList>
            <person name="Hwang C.Y."/>
            <person name="Cho E.-S."/>
            <person name="Seo M.-J."/>
        </authorList>
    </citation>
    <scope>NUCLEOTIDE SEQUENCE [LARGE SCALE GENOMIC DNA]</scope>
    <source>
        <strain evidence="1 2">MBLA0158</strain>
    </source>
</reference>
<organism evidence="1 2">
    <name type="scientific">Halobellus rubicundus</name>
    <dbReference type="NCBI Taxonomy" id="2996466"/>
    <lineage>
        <taxon>Archaea</taxon>
        <taxon>Methanobacteriati</taxon>
        <taxon>Methanobacteriota</taxon>
        <taxon>Stenosarchaea group</taxon>
        <taxon>Halobacteria</taxon>
        <taxon>Halobacteriales</taxon>
        <taxon>Haloferacaceae</taxon>
        <taxon>Halobellus</taxon>
    </lineage>
</organism>
<dbReference type="Proteomes" id="UP001570511">
    <property type="component" value="Unassembled WGS sequence"/>
</dbReference>
<sequence>MRARREFRDRPEVEVAVLDALVDRAEEGMTVFEVRAAVDADIDGIEEALAALKRDGLISVQNGDDDRVVILVDEKVVPDPEEERHDERGFVEALREKFGL</sequence>
<protein>
    <submittedName>
        <fullName evidence="1">DUF6432 family protein</fullName>
    </submittedName>
</protein>
<dbReference type="Pfam" id="PF20024">
    <property type="entry name" value="DUF6432"/>
    <property type="match status" value="1"/>
</dbReference>
<dbReference type="RefSeq" id="WP_372386525.1">
    <property type="nucleotide sequence ID" value="NZ_JBGNYA010000001.1"/>
</dbReference>
<dbReference type="AlphaFoldDB" id="A0ABD5MB69"/>
<evidence type="ECO:0000313" key="2">
    <source>
        <dbReference type="Proteomes" id="UP001570511"/>
    </source>
</evidence>